<dbReference type="Proteomes" id="UP000095094">
    <property type="component" value="Unassembled WGS sequence"/>
</dbReference>
<comment type="caution">
    <text evidence="4">The sequence shown here is derived from an EMBL/GenBank/DDBJ whole genome shotgun (WGS) entry which is preliminary data.</text>
</comment>
<dbReference type="EMBL" id="MIJY01000044">
    <property type="protein sequence ID" value="OEG09785.1"/>
    <property type="molecule type" value="Genomic_DNA"/>
</dbReference>
<name>A0A1E5GB02_9ENTE</name>
<evidence type="ECO:0000313" key="5">
    <source>
        <dbReference type="Proteomes" id="UP000095094"/>
    </source>
</evidence>
<dbReference type="Pfam" id="PF13731">
    <property type="entry name" value="WxL"/>
    <property type="match status" value="1"/>
</dbReference>
<evidence type="ECO:0000256" key="1">
    <source>
        <dbReference type="SAM" id="MobiDB-lite"/>
    </source>
</evidence>
<feature type="region of interest" description="Disordered" evidence="1">
    <location>
        <begin position="32"/>
        <end position="77"/>
    </location>
</feature>
<reference evidence="5" key="1">
    <citation type="submission" date="2016-09" db="EMBL/GenBank/DDBJ databases">
        <authorList>
            <person name="Gulvik C.A."/>
        </authorList>
    </citation>
    <scope>NUCLEOTIDE SEQUENCE [LARGE SCALE GENOMIC DNA]</scope>
    <source>
        <strain evidence="5">LMG 8895</strain>
    </source>
</reference>
<feature type="domain" description="WxL" evidence="3">
    <location>
        <begin position="28"/>
        <end position="249"/>
    </location>
</feature>
<feature type="compositionally biased region" description="Basic and acidic residues" evidence="1">
    <location>
        <begin position="206"/>
        <end position="221"/>
    </location>
</feature>
<feature type="signal peptide" evidence="2">
    <location>
        <begin position="1"/>
        <end position="27"/>
    </location>
</feature>
<organism evidence="4 5">
    <name type="scientific">Enterococcus termitis</name>
    <dbReference type="NCBI Taxonomy" id="332950"/>
    <lineage>
        <taxon>Bacteria</taxon>
        <taxon>Bacillati</taxon>
        <taxon>Bacillota</taxon>
        <taxon>Bacilli</taxon>
        <taxon>Lactobacillales</taxon>
        <taxon>Enterococcaceae</taxon>
        <taxon>Enterococcus</taxon>
    </lineage>
</organism>
<dbReference type="InterPro" id="IPR027994">
    <property type="entry name" value="WxL_dom"/>
</dbReference>
<feature type="compositionally biased region" description="Acidic residues" evidence="1">
    <location>
        <begin position="53"/>
        <end position="64"/>
    </location>
</feature>
<feature type="region of interest" description="Disordered" evidence="1">
    <location>
        <begin position="199"/>
        <end position="230"/>
    </location>
</feature>
<protein>
    <recommendedName>
        <fullName evidence="3">WxL domain-containing protein</fullName>
    </recommendedName>
</protein>
<evidence type="ECO:0000256" key="2">
    <source>
        <dbReference type="SAM" id="SignalP"/>
    </source>
</evidence>
<dbReference type="AlphaFoldDB" id="A0A1E5GB02"/>
<sequence length="253" mass="26989">MKMTKQKLISSLALSALVLGIATPALADEATSNATVTFVEDEGPTDPGNPGEPDPDPDPGEPDPEPGGGGGENGPLRIDYVTHMQFGEQKISGSTKAYHPLLAKWNYEEGSVYIPQFIQITDNRGTNDGWDLQVERSEFQTADEAILAGAELKITNGEVVNMGDAPTSATPSTVNKTVTIPVGSAAKVMSAKEDQGMATWSYSFGEPKDREEASKDPKEENQDVTLSVPGTAKKIANEEYKSELTWTLVASEA</sequence>
<evidence type="ECO:0000313" key="4">
    <source>
        <dbReference type="EMBL" id="OEG09785.1"/>
    </source>
</evidence>
<proteinExistence type="predicted"/>
<gene>
    <name evidence="4" type="ORF">BCR25_09765</name>
</gene>
<keyword evidence="5" id="KW-1185">Reference proteome</keyword>
<evidence type="ECO:0000259" key="3">
    <source>
        <dbReference type="Pfam" id="PF13731"/>
    </source>
</evidence>
<keyword evidence="2" id="KW-0732">Signal</keyword>
<feature type="chain" id="PRO_5009177231" description="WxL domain-containing protein" evidence="2">
    <location>
        <begin position="28"/>
        <end position="253"/>
    </location>
</feature>
<accession>A0A1E5GB02</accession>